<reference evidence="2" key="1">
    <citation type="journal article" date="2019" name="Int. J. Syst. Evol. Microbiol.">
        <title>The Global Catalogue of Microorganisms (GCM) 10K type strain sequencing project: providing services to taxonomists for standard genome sequencing and annotation.</title>
        <authorList>
            <consortium name="The Broad Institute Genomics Platform"/>
            <consortium name="The Broad Institute Genome Sequencing Center for Infectious Disease"/>
            <person name="Wu L."/>
            <person name="Ma J."/>
        </authorList>
    </citation>
    <scope>NUCLEOTIDE SEQUENCE [LARGE SCALE GENOMIC DNA]</scope>
    <source>
        <strain evidence="2">CCUG 36956</strain>
    </source>
</reference>
<dbReference type="RefSeq" id="WP_382236354.1">
    <property type="nucleotide sequence ID" value="NZ_JBHTCC010000004.1"/>
</dbReference>
<dbReference type="Pfam" id="PF00300">
    <property type="entry name" value="His_Phos_1"/>
    <property type="match status" value="1"/>
</dbReference>
<organism evidence="1 2">
    <name type="scientific">Herminiimonas aquatilis</name>
    <dbReference type="NCBI Taxonomy" id="345342"/>
    <lineage>
        <taxon>Bacteria</taxon>
        <taxon>Pseudomonadati</taxon>
        <taxon>Pseudomonadota</taxon>
        <taxon>Betaproteobacteria</taxon>
        <taxon>Burkholderiales</taxon>
        <taxon>Oxalobacteraceae</taxon>
        <taxon>Herminiimonas</taxon>
    </lineage>
</organism>
<dbReference type="Gene3D" id="3.40.50.1240">
    <property type="entry name" value="Phosphoglycerate mutase-like"/>
    <property type="match status" value="1"/>
</dbReference>
<dbReference type="SMART" id="SM00855">
    <property type="entry name" value="PGAM"/>
    <property type="match status" value="1"/>
</dbReference>
<protein>
    <submittedName>
        <fullName evidence="1">Histidine phosphatase family protein</fullName>
    </submittedName>
</protein>
<keyword evidence="2" id="KW-1185">Reference proteome</keyword>
<proteinExistence type="predicted"/>
<dbReference type="EMBL" id="JBHTCC010000004">
    <property type="protein sequence ID" value="MFC7299824.1"/>
    <property type="molecule type" value="Genomic_DNA"/>
</dbReference>
<gene>
    <name evidence="1" type="ORF">ACFQO0_15400</name>
</gene>
<dbReference type="SUPFAM" id="SSF53254">
    <property type="entry name" value="Phosphoglycerate mutase-like"/>
    <property type="match status" value="1"/>
</dbReference>
<comment type="caution">
    <text evidence="1">The sequence shown here is derived from an EMBL/GenBank/DDBJ whole genome shotgun (WGS) entry which is preliminary data.</text>
</comment>
<dbReference type="InterPro" id="IPR013078">
    <property type="entry name" value="His_Pase_superF_clade-1"/>
</dbReference>
<name>A0ABW2J8J3_9BURK</name>
<evidence type="ECO:0000313" key="1">
    <source>
        <dbReference type="EMBL" id="MFC7299824.1"/>
    </source>
</evidence>
<sequence>MHLYLVRHPRPIVAANTCYGRTDLAVAAEEVALAHASLLPVLPRKAMLFSSPLRRCTELSVSLADTLDCAAPTYDERLAEMHFGDWEMRSWDDIPRASVNAWSNDMVGYQPGGGESVLQVAQRVRAFRDELTELNIEHAIVICHAGIIRLLAACEHGLSIPEMALYAAQKPHKIRYGELLVVDC</sequence>
<accession>A0ABW2J8J3</accession>
<evidence type="ECO:0000313" key="2">
    <source>
        <dbReference type="Proteomes" id="UP001596379"/>
    </source>
</evidence>
<dbReference type="InterPro" id="IPR029033">
    <property type="entry name" value="His_PPase_superfam"/>
</dbReference>
<dbReference type="Proteomes" id="UP001596379">
    <property type="component" value="Unassembled WGS sequence"/>
</dbReference>